<accession>X1DG51</accession>
<evidence type="ECO:0000313" key="1">
    <source>
        <dbReference type="EMBL" id="GAH03994.1"/>
    </source>
</evidence>
<feature type="non-terminal residue" evidence="1">
    <location>
        <position position="1"/>
    </location>
</feature>
<protein>
    <submittedName>
        <fullName evidence="1">Uncharacterized protein</fullName>
    </submittedName>
</protein>
<dbReference type="AlphaFoldDB" id="X1DG51"/>
<gene>
    <name evidence="1" type="ORF">S01H4_46111</name>
</gene>
<organism evidence="1">
    <name type="scientific">marine sediment metagenome</name>
    <dbReference type="NCBI Taxonomy" id="412755"/>
    <lineage>
        <taxon>unclassified sequences</taxon>
        <taxon>metagenomes</taxon>
        <taxon>ecological metagenomes</taxon>
    </lineage>
</organism>
<sequence>PLLTKQEKNYLQKLKESSQGVYALIDYTHFKGTGLSPKERYRGQGWGLLQVLQMMAESQTKEATVTTFVSSAKKVLAKRVRNAPLSRKEERWINGWYKRLETYSSITL</sequence>
<reference evidence="1" key="1">
    <citation type="journal article" date="2014" name="Front. Microbiol.">
        <title>High frequency of phylogenetically diverse reductive dehalogenase-homologous genes in deep subseafloor sedimentary metagenomes.</title>
        <authorList>
            <person name="Kawai M."/>
            <person name="Futagami T."/>
            <person name="Toyoda A."/>
            <person name="Takaki Y."/>
            <person name="Nishi S."/>
            <person name="Hori S."/>
            <person name="Arai W."/>
            <person name="Tsubouchi T."/>
            <person name="Morono Y."/>
            <person name="Uchiyama I."/>
            <person name="Ito T."/>
            <person name="Fujiyama A."/>
            <person name="Inagaki F."/>
            <person name="Takami H."/>
        </authorList>
    </citation>
    <scope>NUCLEOTIDE SEQUENCE</scope>
    <source>
        <strain evidence="1">Expedition CK06-06</strain>
    </source>
</reference>
<proteinExistence type="predicted"/>
<dbReference type="EMBL" id="BART01025736">
    <property type="protein sequence ID" value="GAH03994.1"/>
    <property type="molecule type" value="Genomic_DNA"/>
</dbReference>
<comment type="caution">
    <text evidence="1">The sequence shown here is derived from an EMBL/GenBank/DDBJ whole genome shotgun (WGS) entry which is preliminary data.</text>
</comment>
<name>X1DG51_9ZZZZ</name>